<dbReference type="GO" id="GO:0016616">
    <property type="term" value="F:oxidoreductase activity, acting on the CH-OH group of donors, NAD or NADP as acceptor"/>
    <property type="evidence" value="ECO:0007669"/>
    <property type="project" value="UniProtKB-ARBA"/>
</dbReference>
<dbReference type="SUPFAM" id="SSF51735">
    <property type="entry name" value="NAD(P)-binding Rossmann-fold domains"/>
    <property type="match status" value="1"/>
</dbReference>
<name>A0A0B8NW80_9VIBR</name>
<dbReference type="Proteomes" id="UP000031671">
    <property type="component" value="Unassembled WGS sequence"/>
</dbReference>
<comment type="similarity">
    <text evidence="1 3">Belongs to the short-chain dehydrogenases/reductases (SDR) family.</text>
</comment>
<dbReference type="RefSeq" id="WP_261836786.1">
    <property type="nucleotide sequence ID" value="NZ_AP024882.1"/>
</dbReference>
<evidence type="ECO:0000313" key="6">
    <source>
        <dbReference type="Proteomes" id="UP000031671"/>
    </source>
</evidence>
<keyword evidence="6" id="KW-1185">Reference proteome</keyword>
<evidence type="ECO:0000259" key="4">
    <source>
        <dbReference type="SMART" id="SM00822"/>
    </source>
</evidence>
<dbReference type="AlphaFoldDB" id="A0A0B8NW80"/>
<dbReference type="FunFam" id="3.40.50.720:FF:000047">
    <property type="entry name" value="NADP-dependent L-serine/L-allo-threonine dehydrogenase"/>
    <property type="match status" value="1"/>
</dbReference>
<sequence length="250" mass="27010">MKKIAFITGATSGFGKAAAQRFAADGWSLVLSGRRIERLLDLKETLDVPVHVMQLDVRDAKAVKEAVASLPQDFAEITALVNNAGLALAPQGASEVDLNDWHTMIDTNVTGLVNVTHALLPTLIKTGAGATIINVGSIAGQWPYPGSHVYGASKAFVKQFSYNLRCDLQGTGVRVTDLSPGIAETEFTLVRTKGNQEASDNLYKGTTPLSAEDIAEQMFYIATLPEHININRVEVMPTRQAWSPFAIDRD</sequence>
<comment type="caution">
    <text evidence="5">The sequence shown here is derived from an EMBL/GenBank/DDBJ whole genome shotgun (WGS) entry which is preliminary data.</text>
</comment>
<protein>
    <submittedName>
        <fullName evidence="5">Oxidoreductase</fullName>
    </submittedName>
</protein>
<dbReference type="InterPro" id="IPR002347">
    <property type="entry name" value="SDR_fam"/>
</dbReference>
<dbReference type="InterPro" id="IPR036291">
    <property type="entry name" value="NAD(P)-bd_dom_sf"/>
</dbReference>
<dbReference type="InterPro" id="IPR020904">
    <property type="entry name" value="Sc_DH/Rdtase_CS"/>
</dbReference>
<dbReference type="Gene3D" id="3.40.50.720">
    <property type="entry name" value="NAD(P)-binding Rossmann-like Domain"/>
    <property type="match status" value="1"/>
</dbReference>
<organism evidence="5 6">
    <name type="scientific">Vibrio ishigakensis</name>
    <dbReference type="NCBI Taxonomy" id="1481914"/>
    <lineage>
        <taxon>Bacteria</taxon>
        <taxon>Pseudomonadati</taxon>
        <taxon>Pseudomonadota</taxon>
        <taxon>Gammaproteobacteria</taxon>
        <taxon>Vibrionales</taxon>
        <taxon>Vibrionaceae</taxon>
        <taxon>Vibrio</taxon>
    </lineage>
</organism>
<dbReference type="InterPro" id="IPR057326">
    <property type="entry name" value="KR_dom"/>
</dbReference>
<evidence type="ECO:0000256" key="3">
    <source>
        <dbReference type="RuleBase" id="RU000363"/>
    </source>
</evidence>
<evidence type="ECO:0000256" key="2">
    <source>
        <dbReference type="ARBA" id="ARBA00023002"/>
    </source>
</evidence>
<feature type="domain" description="Ketoreductase" evidence="4">
    <location>
        <begin position="3"/>
        <end position="185"/>
    </location>
</feature>
<gene>
    <name evidence="5" type="ORF">JCM19231_4088</name>
</gene>
<dbReference type="PRINTS" id="PR00080">
    <property type="entry name" value="SDRFAMILY"/>
</dbReference>
<dbReference type="PANTHER" id="PTHR42901">
    <property type="entry name" value="ALCOHOL DEHYDROGENASE"/>
    <property type="match status" value="1"/>
</dbReference>
<dbReference type="PRINTS" id="PR00081">
    <property type="entry name" value="GDHRDH"/>
</dbReference>
<dbReference type="PROSITE" id="PS00061">
    <property type="entry name" value="ADH_SHORT"/>
    <property type="match status" value="1"/>
</dbReference>
<dbReference type="Pfam" id="PF00106">
    <property type="entry name" value="adh_short"/>
    <property type="match status" value="1"/>
</dbReference>
<proteinExistence type="inferred from homology"/>
<reference evidence="5 6" key="2">
    <citation type="submission" date="2015-01" db="EMBL/GenBank/DDBJ databases">
        <authorList>
            <consortium name="NBRP consortium"/>
            <person name="Sawabe T."/>
            <person name="Meirelles P."/>
            <person name="Feng G."/>
            <person name="Sayaka M."/>
            <person name="Hattori M."/>
            <person name="Ohkuma M."/>
        </authorList>
    </citation>
    <scope>NUCLEOTIDE SEQUENCE [LARGE SCALE GENOMIC DNA]</scope>
    <source>
        <strain evidence="6">JCM 19231</strain>
    </source>
</reference>
<evidence type="ECO:0000313" key="5">
    <source>
        <dbReference type="EMBL" id="GAM58191.1"/>
    </source>
</evidence>
<keyword evidence="2" id="KW-0560">Oxidoreductase</keyword>
<dbReference type="SMART" id="SM00822">
    <property type="entry name" value="PKS_KR"/>
    <property type="match status" value="1"/>
</dbReference>
<evidence type="ECO:0000256" key="1">
    <source>
        <dbReference type="ARBA" id="ARBA00006484"/>
    </source>
</evidence>
<accession>A0A0B8NW80</accession>
<dbReference type="EMBL" id="BBRZ01000077">
    <property type="protein sequence ID" value="GAM58191.1"/>
    <property type="molecule type" value="Genomic_DNA"/>
</dbReference>
<reference evidence="5 6" key="1">
    <citation type="submission" date="2015-01" db="EMBL/GenBank/DDBJ databases">
        <title>Vibrio sp. C1 JCM 19231 whole genome shotgun sequence.</title>
        <authorList>
            <person name="Sawabe T."/>
            <person name="Meirelles P."/>
            <person name="Feng G."/>
            <person name="Sayaka M."/>
            <person name="Hattori M."/>
            <person name="Ohkuma M."/>
        </authorList>
    </citation>
    <scope>NUCLEOTIDE SEQUENCE [LARGE SCALE GENOMIC DNA]</scope>
    <source>
        <strain evidence="6">JCM 19231</strain>
    </source>
</reference>
<dbReference type="PANTHER" id="PTHR42901:SF1">
    <property type="entry name" value="ALCOHOL DEHYDROGENASE"/>
    <property type="match status" value="1"/>
</dbReference>